<keyword evidence="5" id="KW-0547">Nucleotide-binding</keyword>
<keyword evidence="3" id="KW-0819">tRNA processing</keyword>
<dbReference type="GO" id="GO:0016779">
    <property type="term" value="F:nucleotidyltransferase activity"/>
    <property type="evidence" value="ECO:0007669"/>
    <property type="project" value="UniProtKB-KW"/>
</dbReference>
<dbReference type="FunCoup" id="A0A1Y1UBP9">
    <property type="interactions" value="365"/>
</dbReference>
<evidence type="ECO:0000313" key="9">
    <source>
        <dbReference type="EMBL" id="ORX34505.1"/>
    </source>
</evidence>
<dbReference type="RefSeq" id="XP_021868768.1">
    <property type="nucleotide sequence ID" value="XM_022019187.1"/>
</dbReference>
<dbReference type="Gene3D" id="3.40.250.10">
    <property type="entry name" value="Rhodanese-like domain"/>
    <property type="match status" value="1"/>
</dbReference>
<dbReference type="InterPro" id="IPR036873">
    <property type="entry name" value="Rhodanese-like_dom_sf"/>
</dbReference>
<name>A0A1Y1UBP9_9TREE</name>
<dbReference type="InterPro" id="IPR001763">
    <property type="entry name" value="Rhodanese-like_dom"/>
</dbReference>
<evidence type="ECO:0000256" key="6">
    <source>
        <dbReference type="ARBA" id="ARBA00022786"/>
    </source>
</evidence>
<comment type="subcellular location">
    <subcellularLocation>
        <location evidence="1">Cytoplasm</location>
        <location evidence="1">Cytosol</location>
    </subcellularLocation>
</comment>
<evidence type="ECO:0000256" key="2">
    <source>
        <dbReference type="ARBA" id="ARBA00022679"/>
    </source>
</evidence>
<feature type="domain" description="Rhodanese" evidence="8">
    <location>
        <begin position="279"/>
        <end position="368"/>
    </location>
</feature>
<dbReference type="FunFam" id="3.40.50.720:FF:000033">
    <property type="entry name" value="Adenylyltransferase and sulfurtransferase MOCS3"/>
    <property type="match status" value="1"/>
</dbReference>
<comment type="caution">
    <text evidence="9">The sequence shown here is derived from an EMBL/GenBank/DDBJ whole genome shotgun (WGS) entry which is preliminary data.</text>
</comment>
<keyword evidence="6" id="KW-0833">Ubl conjugation pathway</keyword>
<dbReference type="PANTHER" id="PTHR10953">
    <property type="entry name" value="UBIQUITIN-ACTIVATING ENZYME E1"/>
    <property type="match status" value="1"/>
</dbReference>
<dbReference type="AlphaFoldDB" id="A0A1Y1UBP9"/>
<dbReference type="Pfam" id="PF00899">
    <property type="entry name" value="ThiF"/>
    <property type="match status" value="1"/>
</dbReference>
<proteinExistence type="predicted"/>
<evidence type="ECO:0000256" key="1">
    <source>
        <dbReference type="ARBA" id="ARBA00004514"/>
    </source>
</evidence>
<dbReference type="STRING" id="4999.A0A1Y1UBP9"/>
<evidence type="ECO:0000256" key="7">
    <source>
        <dbReference type="ARBA" id="ARBA00022840"/>
    </source>
</evidence>
<sequence length="370" mass="39745">MRPLSLDEYKRYGRQMIQSEWGLPGQLKLKRATVAVVGAGGLGCPVLQYLAGAGVGTIRIVDHDEVDVSNLHRQVLHTTDRVGRNKAESAAMAIEALNPHVKAVSIPKAVHNNNAIELLSGIDILIDCTDRPETRYLLSDTAVRLDIPLVSGAAIASSGQWAVYGGVMNGKRRACYRCMWPAVIGDGGGRCSDVGVWGPVTGMVGCGMAGEAIKEILGHGDGYMHMMRLGTPLRSIKLRSQRPTCSCAGGEAPEIRVGECSTKTTTAVERVSPKELHAIQDSVTIVDTRPPTEFGICALESSHNVPLADILAHPDEMTRRYPGQIVFVCRQGNDSLLAAEKVQEAGGTVKDLRGGLVAWSRDVDPEFPVY</sequence>
<gene>
    <name evidence="9" type="ORF">BD324DRAFT_683449</name>
</gene>
<keyword evidence="2" id="KW-0808">Transferase</keyword>
<keyword evidence="4" id="KW-0548">Nucleotidyltransferase</keyword>
<accession>A0A1Y1UBP9</accession>
<dbReference type="SMART" id="SM00450">
    <property type="entry name" value="RHOD"/>
    <property type="match status" value="1"/>
</dbReference>
<evidence type="ECO:0000256" key="5">
    <source>
        <dbReference type="ARBA" id="ARBA00022741"/>
    </source>
</evidence>
<dbReference type="Proteomes" id="UP000193218">
    <property type="component" value="Unassembled WGS sequence"/>
</dbReference>
<keyword evidence="10" id="KW-1185">Reference proteome</keyword>
<dbReference type="GO" id="GO:0004792">
    <property type="term" value="F:thiosulfate-cyanide sulfurtransferase activity"/>
    <property type="evidence" value="ECO:0007669"/>
    <property type="project" value="TreeGrafter"/>
</dbReference>
<dbReference type="InParanoid" id="A0A1Y1UBP9"/>
<dbReference type="InterPro" id="IPR000594">
    <property type="entry name" value="ThiF_NAD_FAD-bd"/>
</dbReference>
<dbReference type="GO" id="GO:0002143">
    <property type="term" value="P:tRNA wobble position uridine thiolation"/>
    <property type="evidence" value="ECO:0007669"/>
    <property type="project" value="TreeGrafter"/>
</dbReference>
<dbReference type="OrthoDB" id="10261062at2759"/>
<dbReference type="Pfam" id="PF00581">
    <property type="entry name" value="Rhodanese"/>
    <property type="match status" value="1"/>
</dbReference>
<dbReference type="GO" id="GO:0042292">
    <property type="term" value="F:URM1 activating enzyme activity"/>
    <property type="evidence" value="ECO:0007669"/>
    <property type="project" value="TreeGrafter"/>
</dbReference>
<dbReference type="PANTHER" id="PTHR10953:SF102">
    <property type="entry name" value="ADENYLYLTRANSFERASE AND SULFURTRANSFERASE MOCS3"/>
    <property type="match status" value="1"/>
</dbReference>
<evidence type="ECO:0000256" key="3">
    <source>
        <dbReference type="ARBA" id="ARBA00022694"/>
    </source>
</evidence>
<dbReference type="SUPFAM" id="SSF69572">
    <property type="entry name" value="Activating enzymes of the ubiquitin-like proteins"/>
    <property type="match status" value="1"/>
</dbReference>
<reference evidence="9 10" key="1">
    <citation type="submission" date="2017-03" db="EMBL/GenBank/DDBJ databases">
        <title>Widespread Adenine N6-methylation of Active Genes in Fungi.</title>
        <authorList>
            <consortium name="DOE Joint Genome Institute"/>
            <person name="Mondo S.J."/>
            <person name="Dannebaum R.O."/>
            <person name="Kuo R.C."/>
            <person name="Louie K.B."/>
            <person name="Bewick A.J."/>
            <person name="Labutti K."/>
            <person name="Haridas S."/>
            <person name="Kuo A."/>
            <person name="Salamov A."/>
            <person name="Ahrendt S.R."/>
            <person name="Lau R."/>
            <person name="Bowen B.P."/>
            <person name="Lipzen A."/>
            <person name="Sullivan W."/>
            <person name="Andreopoulos W.B."/>
            <person name="Clum A."/>
            <person name="Lindquist E."/>
            <person name="Daum C."/>
            <person name="Northen T.R."/>
            <person name="Ramamoorthy G."/>
            <person name="Schmitz R.J."/>
            <person name="Gryganskyi A."/>
            <person name="Culley D."/>
            <person name="Magnuson J."/>
            <person name="James T.Y."/>
            <person name="O'Malley M.A."/>
            <person name="Stajich J.E."/>
            <person name="Spatafora J.W."/>
            <person name="Visel A."/>
            <person name="Grigoriev I.V."/>
        </authorList>
    </citation>
    <scope>NUCLEOTIDE SEQUENCE [LARGE SCALE GENOMIC DNA]</scope>
    <source>
        <strain evidence="9 10">NRRL Y-17943</strain>
    </source>
</reference>
<dbReference type="GeneID" id="33560996"/>
<protein>
    <recommendedName>
        <fullName evidence="8">Rhodanese domain-containing protein</fullName>
    </recommendedName>
</protein>
<dbReference type="Gene3D" id="3.40.50.720">
    <property type="entry name" value="NAD(P)-binding Rossmann-like Domain"/>
    <property type="match status" value="1"/>
</dbReference>
<dbReference type="GO" id="GO:0032447">
    <property type="term" value="P:protein urmylation"/>
    <property type="evidence" value="ECO:0007669"/>
    <property type="project" value="TreeGrafter"/>
</dbReference>
<organism evidence="9 10">
    <name type="scientific">Kockovaella imperatae</name>
    <dbReference type="NCBI Taxonomy" id="4999"/>
    <lineage>
        <taxon>Eukaryota</taxon>
        <taxon>Fungi</taxon>
        <taxon>Dikarya</taxon>
        <taxon>Basidiomycota</taxon>
        <taxon>Agaricomycotina</taxon>
        <taxon>Tremellomycetes</taxon>
        <taxon>Tremellales</taxon>
        <taxon>Cuniculitremaceae</taxon>
        <taxon>Kockovaella</taxon>
    </lineage>
</organism>
<dbReference type="GO" id="GO:0005524">
    <property type="term" value="F:ATP binding"/>
    <property type="evidence" value="ECO:0007669"/>
    <property type="project" value="UniProtKB-KW"/>
</dbReference>
<dbReference type="EMBL" id="NBSH01000014">
    <property type="protein sequence ID" value="ORX34505.1"/>
    <property type="molecule type" value="Genomic_DNA"/>
</dbReference>
<keyword evidence="7" id="KW-0067">ATP-binding</keyword>
<evidence type="ECO:0000259" key="8">
    <source>
        <dbReference type="PROSITE" id="PS50206"/>
    </source>
</evidence>
<dbReference type="InterPro" id="IPR035985">
    <property type="entry name" value="Ubiquitin-activating_enz"/>
</dbReference>
<dbReference type="GO" id="GO:0005829">
    <property type="term" value="C:cytosol"/>
    <property type="evidence" value="ECO:0007669"/>
    <property type="project" value="UniProtKB-SubCell"/>
</dbReference>
<dbReference type="InterPro" id="IPR045886">
    <property type="entry name" value="ThiF/MoeB/HesA"/>
</dbReference>
<evidence type="ECO:0000256" key="4">
    <source>
        <dbReference type="ARBA" id="ARBA00022695"/>
    </source>
</evidence>
<dbReference type="CDD" id="cd00757">
    <property type="entry name" value="ThiF_MoeB_HesA_family"/>
    <property type="match status" value="1"/>
</dbReference>
<dbReference type="PROSITE" id="PS50206">
    <property type="entry name" value="RHODANESE_3"/>
    <property type="match status" value="1"/>
</dbReference>
<evidence type="ECO:0000313" key="10">
    <source>
        <dbReference type="Proteomes" id="UP000193218"/>
    </source>
</evidence>